<organism evidence="2 3">
    <name type="scientific">Blyttiomyces helicus</name>
    <dbReference type="NCBI Taxonomy" id="388810"/>
    <lineage>
        <taxon>Eukaryota</taxon>
        <taxon>Fungi</taxon>
        <taxon>Fungi incertae sedis</taxon>
        <taxon>Chytridiomycota</taxon>
        <taxon>Chytridiomycota incertae sedis</taxon>
        <taxon>Chytridiomycetes</taxon>
        <taxon>Chytridiomycetes incertae sedis</taxon>
        <taxon>Blyttiomyces</taxon>
    </lineage>
</organism>
<dbReference type="EMBL" id="KZ996339">
    <property type="protein sequence ID" value="RKO89019.1"/>
    <property type="molecule type" value="Genomic_DNA"/>
</dbReference>
<sequence>MTLRWRTQNDAGRLEKMEADRLSGDWKLVLGEDSRPSPQRAARRASGFPLAFPSTDILVLARPISLPVSSTNAYMLSVRAQRHVAEKRAELAPIEGRTSELRAQVESLVSERERLRTYIDETHHRATQLAAALSAHRYREEAAARDLAALLDVFRMRSSALLEIVEALEGESADVDRLETAVKMAEDELRRARKTEEDPGNSNTGMFQAARLKTPPTSATEYRDTIDEEDDDVSRLANRLRSSDLTVAELEREADRLEKYILSVLFLAPCLGVEPYPSHCFLIDPNSFSPGTSQKLGASDFASFETRSADGVTKDRIVLRSPVRLWAGRKGERKSVVACELSIGLARFNIGVNVLQFCVPGDFRAVPGP</sequence>
<keyword evidence="3" id="KW-1185">Reference proteome</keyword>
<keyword evidence="1" id="KW-0175">Coiled coil</keyword>
<evidence type="ECO:0000256" key="1">
    <source>
        <dbReference type="SAM" id="Coils"/>
    </source>
</evidence>
<evidence type="ECO:0000313" key="3">
    <source>
        <dbReference type="Proteomes" id="UP000269721"/>
    </source>
</evidence>
<evidence type="ECO:0000313" key="2">
    <source>
        <dbReference type="EMBL" id="RKO89019.1"/>
    </source>
</evidence>
<feature type="coiled-coil region" evidence="1">
    <location>
        <begin position="168"/>
        <end position="195"/>
    </location>
</feature>
<dbReference type="AlphaFoldDB" id="A0A4P9W903"/>
<reference evidence="3" key="1">
    <citation type="journal article" date="2018" name="Nat. Microbiol.">
        <title>Leveraging single-cell genomics to expand the fungal tree of life.</title>
        <authorList>
            <person name="Ahrendt S.R."/>
            <person name="Quandt C.A."/>
            <person name="Ciobanu D."/>
            <person name="Clum A."/>
            <person name="Salamov A."/>
            <person name="Andreopoulos B."/>
            <person name="Cheng J.F."/>
            <person name="Woyke T."/>
            <person name="Pelin A."/>
            <person name="Henrissat B."/>
            <person name="Reynolds N.K."/>
            <person name="Benny G.L."/>
            <person name="Smith M.E."/>
            <person name="James T.Y."/>
            <person name="Grigoriev I.V."/>
        </authorList>
    </citation>
    <scope>NUCLEOTIDE SEQUENCE [LARGE SCALE GENOMIC DNA]</scope>
</reference>
<feature type="coiled-coil region" evidence="1">
    <location>
        <begin position="233"/>
        <end position="260"/>
    </location>
</feature>
<name>A0A4P9W903_9FUNG</name>
<proteinExistence type="predicted"/>
<dbReference type="Proteomes" id="UP000269721">
    <property type="component" value="Unassembled WGS sequence"/>
</dbReference>
<accession>A0A4P9W903</accession>
<protein>
    <submittedName>
        <fullName evidence="2">Uncharacterized protein</fullName>
    </submittedName>
</protein>
<gene>
    <name evidence="2" type="ORF">BDK51DRAFT_27685</name>
</gene>